<feature type="non-terminal residue" evidence="1">
    <location>
        <position position="1"/>
    </location>
</feature>
<evidence type="ECO:0000313" key="2">
    <source>
        <dbReference type="Proteomes" id="UP000814140"/>
    </source>
</evidence>
<gene>
    <name evidence="1" type="ORF">BV25DRAFT_1802135</name>
</gene>
<name>A0ACB8T3X2_9AGAM</name>
<proteinExistence type="predicted"/>
<dbReference type="EMBL" id="MU277203">
    <property type="protein sequence ID" value="KAI0063374.1"/>
    <property type="molecule type" value="Genomic_DNA"/>
</dbReference>
<comment type="caution">
    <text evidence="1">The sequence shown here is derived from an EMBL/GenBank/DDBJ whole genome shotgun (WGS) entry which is preliminary data.</text>
</comment>
<accession>A0ACB8T3X2</accession>
<dbReference type="Proteomes" id="UP000814140">
    <property type="component" value="Unassembled WGS sequence"/>
</dbReference>
<sequence length="252" mass="28181">AVAFVKFLHTIDGIYIWEYFTTLSYEMAVLTGRRPYRWTIWIYSVTRLGTLTAVIVNLIGFNVTSRINCQAWITSELVFAYIAFAAASLLIVLRIAAIWNRNRYAMALAAAIWLTNVGFLIHALTTSARSVWVPASGSCAVLHSNNSRNNIAVTLTTDVVLLSTMLAGLLIVRKDGAASFGIWRMLYKQGLIWLLLATIAEVPPVVFTSLNLNDAWNLMFQTPALIVMTIAATRMYRDLTDFNKPNFTYVPS</sequence>
<evidence type="ECO:0000313" key="1">
    <source>
        <dbReference type="EMBL" id="KAI0063374.1"/>
    </source>
</evidence>
<organism evidence="1 2">
    <name type="scientific">Artomyces pyxidatus</name>
    <dbReference type="NCBI Taxonomy" id="48021"/>
    <lineage>
        <taxon>Eukaryota</taxon>
        <taxon>Fungi</taxon>
        <taxon>Dikarya</taxon>
        <taxon>Basidiomycota</taxon>
        <taxon>Agaricomycotina</taxon>
        <taxon>Agaricomycetes</taxon>
        <taxon>Russulales</taxon>
        <taxon>Auriscalpiaceae</taxon>
        <taxon>Artomyces</taxon>
    </lineage>
</organism>
<reference evidence="1" key="1">
    <citation type="submission" date="2021-03" db="EMBL/GenBank/DDBJ databases">
        <authorList>
            <consortium name="DOE Joint Genome Institute"/>
            <person name="Ahrendt S."/>
            <person name="Looney B.P."/>
            <person name="Miyauchi S."/>
            <person name="Morin E."/>
            <person name="Drula E."/>
            <person name="Courty P.E."/>
            <person name="Chicoki N."/>
            <person name="Fauchery L."/>
            <person name="Kohler A."/>
            <person name="Kuo A."/>
            <person name="Labutti K."/>
            <person name="Pangilinan J."/>
            <person name="Lipzen A."/>
            <person name="Riley R."/>
            <person name="Andreopoulos W."/>
            <person name="He G."/>
            <person name="Johnson J."/>
            <person name="Barry K.W."/>
            <person name="Grigoriev I.V."/>
            <person name="Nagy L."/>
            <person name="Hibbett D."/>
            <person name="Henrissat B."/>
            <person name="Matheny P.B."/>
            <person name="Labbe J."/>
            <person name="Martin F."/>
        </authorList>
    </citation>
    <scope>NUCLEOTIDE SEQUENCE</scope>
    <source>
        <strain evidence="1">HHB10654</strain>
    </source>
</reference>
<protein>
    <submittedName>
        <fullName evidence="1">Uncharacterized protein</fullName>
    </submittedName>
</protein>
<reference evidence="1" key="2">
    <citation type="journal article" date="2022" name="New Phytol.">
        <title>Evolutionary transition to the ectomycorrhizal habit in the genomes of a hyperdiverse lineage of mushroom-forming fungi.</title>
        <authorList>
            <person name="Looney B."/>
            <person name="Miyauchi S."/>
            <person name="Morin E."/>
            <person name="Drula E."/>
            <person name="Courty P.E."/>
            <person name="Kohler A."/>
            <person name="Kuo A."/>
            <person name="LaButti K."/>
            <person name="Pangilinan J."/>
            <person name="Lipzen A."/>
            <person name="Riley R."/>
            <person name="Andreopoulos W."/>
            <person name="He G."/>
            <person name="Johnson J."/>
            <person name="Nolan M."/>
            <person name="Tritt A."/>
            <person name="Barry K.W."/>
            <person name="Grigoriev I.V."/>
            <person name="Nagy L.G."/>
            <person name="Hibbett D."/>
            <person name="Henrissat B."/>
            <person name="Matheny P.B."/>
            <person name="Labbe J."/>
            <person name="Martin F.M."/>
        </authorList>
    </citation>
    <scope>NUCLEOTIDE SEQUENCE</scope>
    <source>
        <strain evidence="1">HHB10654</strain>
    </source>
</reference>
<keyword evidence="2" id="KW-1185">Reference proteome</keyword>